<dbReference type="EMBL" id="JBHTEF010000001">
    <property type="protein sequence ID" value="MFC7581482.1"/>
    <property type="molecule type" value="Genomic_DNA"/>
</dbReference>
<comment type="caution">
    <text evidence="2">The sequence shown here is derived from an EMBL/GenBank/DDBJ whole genome shotgun (WGS) entry which is preliminary data.</text>
</comment>
<evidence type="ECO:0000313" key="2">
    <source>
        <dbReference type="EMBL" id="MFC7581482.1"/>
    </source>
</evidence>
<organism evidence="2 3">
    <name type="scientific">Schaalia naturae</name>
    <dbReference type="NCBI Taxonomy" id="635203"/>
    <lineage>
        <taxon>Bacteria</taxon>
        <taxon>Bacillati</taxon>
        <taxon>Actinomycetota</taxon>
        <taxon>Actinomycetes</taxon>
        <taxon>Actinomycetales</taxon>
        <taxon>Actinomycetaceae</taxon>
        <taxon>Schaalia</taxon>
    </lineage>
</organism>
<feature type="transmembrane region" description="Helical" evidence="1">
    <location>
        <begin position="57"/>
        <end position="77"/>
    </location>
</feature>
<evidence type="ECO:0000313" key="3">
    <source>
        <dbReference type="Proteomes" id="UP001596527"/>
    </source>
</evidence>
<keyword evidence="1" id="KW-0812">Transmembrane</keyword>
<dbReference type="RefSeq" id="WP_380974834.1">
    <property type="nucleotide sequence ID" value="NZ_JBHTEF010000001.1"/>
</dbReference>
<keyword evidence="1" id="KW-0472">Membrane</keyword>
<accession>A0ABW2SN37</accession>
<gene>
    <name evidence="2" type="ORF">ACFQWG_09785</name>
</gene>
<proteinExistence type="predicted"/>
<evidence type="ECO:0000256" key="1">
    <source>
        <dbReference type="SAM" id="Phobius"/>
    </source>
</evidence>
<dbReference type="Proteomes" id="UP001596527">
    <property type="component" value="Unassembled WGS sequence"/>
</dbReference>
<protein>
    <submittedName>
        <fullName evidence="2">Uncharacterized protein</fullName>
    </submittedName>
</protein>
<reference evidence="3" key="1">
    <citation type="journal article" date="2019" name="Int. J. Syst. Evol. Microbiol.">
        <title>The Global Catalogue of Microorganisms (GCM) 10K type strain sequencing project: providing services to taxonomists for standard genome sequencing and annotation.</title>
        <authorList>
            <consortium name="The Broad Institute Genomics Platform"/>
            <consortium name="The Broad Institute Genome Sequencing Center for Infectious Disease"/>
            <person name="Wu L."/>
            <person name="Ma J."/>
        </authorList>
    </citation>
    <scope>NUCLEOTIDE SEQUENCE [LARGE SCALE GENOMIC DNA]</scope>
    <source>
        <strain evidence="3">CCUG 56698</strain>
    </source>
</reference>
<name>A0ABW2SN37_9ACTO</name>
<sequence length="83" mass="8257">MSAIAAREAGSRLVHTPPAIRDASAPMAGGVRLGILALVAVFAVAIVAGVMASHPAVVIASGLVGVFIVPFMVASYVNDAMGK</sequence>
<keyword evidence="1" id="KW-1133">Transmembrane helix</keyword>
<feature type="transmembrane region" description="Helical" evidence="1">
    <location>
        <begin position="31"/>
        <end position="51"/>
    </location>
</feature>
<keyword evidence="3" id="KW-1185">Reference proteome</keyword>